<accession>A0A0S4XNY7</accession>
<dbReference type="EMBL" id="FAXN01000058">
    <property type="protein sequence ID" value="CUV66020.1"/>
    <property type="molecule type" value="Genomic_DNA"/>
</dbReference>
<proteinExistence type="predicted"/>
<reference evidence="1" key="1">
    <citation type="submission" date="2015-11" db="EMBL/GenBank/DDBJ databases">
        <authorList>
            <person name="Zhang Y."/>
            <person name="Guo Z."/>
        </authorList>
    </citation>
    <scope>NUCLEOTIDE SEQUENCE</scope>
    <source>
        <strain evidence="1">BN30871</strain>
    </source>
</reference>
<sequence length="76" mass="8263">MEQSMKVIKEIRLDGTSNGEISVGIIDEPYGINSDSVASIAVSLNSDSHNVDWKVHIPKANIDDVIEALKATKELI</sequence>
<protein>
    <submittedName>
        <fullName evidence="1">Uncharacterized protein</fullName>
    </submittedName>
</protein>
<evidence type="ECO:0000313" key="1">
    <source>
        <dbReference type="EMBL" id="CUV66020.1"/>
    </source>
</evidence>
<gene>
    <name evidence="1" type="ORF">BN3087_560015</name>
</gene>
<organism evidence="1">
    <name type="scientific">Sulfurovum sp. enrichment culture clone C5</name>
    <dbReference type="NCBI Taxonomy" id="497650"/>
    <lineage>
        <taxon>Bacteria</taxon>
        <taxon>Pseudomonadati</taxon>
        <taxon>Campylobacterota</taxon>
        <taxon>Epsilonproteobacteria</taxon>
        <taxon>Campylobacterales</taxon>
        <taxon>Sulfurovaceae</taxon>
        <taxon>Sulfurovum</taxon>
        <taxon>environmental samples</taxon>
    </lineage>
</organism>
<dbReference type="AlphaFoldDB" id="A0A0S4XNY7"/>
<name>A0A0S4XNY7_9BACT</name>